<dbReference type="PANTHER" id="PTHR43420:SF47">
    <property type="entry name" value="N-ACETYLTRANSFERASE DOMAIN-CONTAINING PROTEIN"/>
    <property type="match status" value="1"/>
</dbReference>
<keyword evidence="1 4" id="KW-0808">Transferase</keyword>
<protein>
    <submittedName>
        <fullName evidence="4">GNAT family N-acetyltransferase</fullName>
        <ecNumber evidence="4">2.3.-.-</ecNumber>
    </submittedName>
</protein>
<accession>A0ABV6LIG8</accession>
<dbReference type="InterPro" id="IPR016181">
    <property type="entry name" value="Acyl_CoA_acyltransferase"/>
</dbReference>
<dbReference type="InterPro" id="IPR000182">
    <property type="entry name" value="GNAT_dom"/>
</dbReference>
<evidence type="ECO:0000313" key="5">
    <source>
        <dbReference type="Proteomes" id="UP001589836"/>
    </source>
</evidence>
<dbReference type="Pfam" id="PF00583">
    <property type="entry name" value="Acetyltransf_1"/>
    <property type="match status" value="1"/>
</dbReference>
<dbReference type="EMBL" id="JBHLTP010000002">
    <property type="protein sequence ID" value="MFC0522175.1"/>
    <property type="molecule type" value="Genomic_DNA"/>
</dbReference>
<sequence length="147" mass="16888">MDLNIQMANPADESFIANNLHLSVPQEHKHMSLEHLQELNQNIRDLGGHYLVAKKGEEIVGWIFIGKNLDYFDNKEYGYIYDLLVVPKHRGNQIGSALMKEAITYFRSKGYNEVRLNVFASNSAKQLYEKLGFQARQTIMSLPLEDS</sequence>
<evidence type="ECO:0000313" key="4">
    <source>
        <dbReference type="EMBL" id="MFC0522175.1"/>
    </source>
</evidence>
<dbReference type="SUPFAM" id="SSF55729">
    <property type="entry name" value="Acyl-CoA N-acyltransferases (Nat)"/>
    <property type="match status" value="1"/>
</dbReference>
<dbReference type="RefSeq" id="WP_377344691.1">
    <property type="nucleotide sequence ID" value="NZ_JBHLTP010000002.1"/>
</dbReference>
<reference evidence="4 5" key="1">
    <citation type="submission" date="2024-09" db="EMBL/GenBank/DDBJ databases">
        <authorList>
            <person name="Sun Q."/>
            <person name="Mori K."/>
        </authorList>
    </citation>
    <scope>NUCLEOTIDE SEQUENCE [LARGE SCALE GENOMIC DNA]</scope>
    <source>
        <strain evidence="4 5">NCAIM B.02529</strain>
    </source>
</reference>
<evidence type="ECO:0000256" key="2">
    <source>
        <dbReference type="ARBA" id="ARBA00023315"/>
    </source>
</evidence>
<dbReference type="Gene3D" id="3.40.630.30">
    <property type="match status" value="1"/>
</dbReference>
<dbReference type="CDD" id="cd04301">
    <property type="entry name" value="NAT_SF"/>
    <property type="match status" value="1"/>
</dbReference>
<dbReference type="Proteomes" id="UP001589836">
    <property type="component" value="Unassembled WGS sequence"/>
</dbReference>
<dbReference type="GO" id="GO:0016746">
    <property type="term" value="F:acyltransferase activity"/>
    <property type="evidence" value="ECO:0007669"/>
    <property type="project" value="UniProtKB-KW"/>
</dbReference>
<keyword evidence="2 4" id="KW-0012">Acyltransferase</keyword>
<evidence type="ECO:0000259" key="3">
    <source>
        <dbReference type="PROSITE" id="PS51186"/>
    </source>
</evidence>
<keyword evidence="5" id="KW-1185">Reference proteome</keyword>
<dbReference type="InterPro" id="IPR050680">
    <property type="entry name" value="YpeA/RimI_acetyltransf"/>
</dbReference>
<evidence type="ECO:0000256" key="1">
    <source>
        <dbReference type="ARBA" id="ARBA00022679"/>
    </source>
</evidence>
<name>A0ABV6LIG8_9BACI</name>
<feature type="domain" description="N-acetyltransferase" evidence="3">
    <location>
        <begin position="3"/>
        <end position="147"/>
    </location>
</feature>
<dbReference type="PROSITE" id="PS51186">
    <property type="entry name" value="GNAT"/>
    <property type="match status" value="1"/>
</dbReference>
<gene>
    <name evidence="4" type="ORF">ACFFGV_01045</name>
</gene>
<dbReference type="EC" id="2.3.-.-" evidence="4"/>
<organism evidence="4 5">
    <name type="scientific">Pontibacillus salicampi</name>
    <dbReference type="NCBI Taxonomy" id="1449801"/>
    <lineage>
        <taxon>Bacteria</taxon>
        <taxon>Bacillati</taxon>
        <taxon>Bacillota</taxon>
        <taxon>Bacilli</taxon>
        <taxon>Bacillales</taxon>
        <taxon>Bacillaceae</taxon>
        <taxon>Pontibacillus</taxon>
    </lineage>
</organism>
<dbReference type="PANTHER" id="PTHR43420">
    <property type="entry name" value="ACETYLTRANSFERASE"/>
    <property type="match status" value="1"/>
</dbReference>
<proteinExistence type="predicted"/>
<comment type="caution">
    <text evidence="4">The sequence shown here is derived from an EMBL/GenBank/DDBJ whole genome shotgun (WGS) entry which is preliminary data.</text>
</comment>